<evidence type="ECO:0000256" key="1">
    <source>
        <dbReference type="SAM" id="Phobius"/>
    </source>
</evidence>
<keyword evidence="1" id="KW-0812">Transmembrane</keyword>
<evidence type="ECO:0000259" key="2">
    <source>
        <dbReference type="PROSITE" id="PS50965"/>
    </source>
</evidence>
<protein>
    <submittedName>
        <fullName evidence="3">NERD domain-containing protein</fullName>
    </submittedName>
</protein>
<dbReference type="InterPro" id="IPR011528">
    <property type="entry name" value="NERD"/>
</dbReference>
<evidence type="ECO:0000313" key="4">
    <source>
        <dbReference type="Proteomes" id="UP000298355"/>
    </source>
</evidence>
<sequence>MTNQAPSMGAHQAAQSVIEELLRQQNGTPERTRFGRIFGVSPLGDGSVSWYRGAKGEIAVGEILATLPPEWRIFHALPIGKKGADIDHIVIGPGGLFTLNTKNHRGQGVWVAGRTLMVSGRRVSHIRDSEHEADRVTRLLRERMPRLAAAQPVIALVDPKSLTIKKSPERVAVVRDTGLRRWLLARPPVFGSAELTDLAAVIDDPATWPTAVFPPTEQPMVDFAALDAQVRQAHLRSTLWKLLGLGASTAAAVLTVPPLVAALMNVFLGGVENP</sequence>
<reference evidence="3 4" key="1">
    <citation type="submission" date="2019-03" db="EMBL/GenBank/DDBJ databases">
        <title>Genomics of glacier-inhabiting Cryobacterium strains.</title>
        <authorList>
            <person name="Liu Q."/>
            <person name="Xin Y.-H."/>
        </authorList>
    </citation>
    <scope>NUCLEOTIDE SEQUENCE [LARGE SCALE GENOMIC DNA]</scope>
    <source>
        <strain evidence="3 4">TMT4-23</strain>
    </source>
</reference>
<feature type="transmembrane region" description="Helical" evidence="1">
    <location>
        <begin position="242"/>
        <end position="268"/>
    </location>
</feature>
<dbReference type="Pfam" id="PF08378">
    <property type="entry name" value="NERD"/>
    <property type="match status" value="1"/>
</dbReference>
<dbReference type="RefSeq" id="WP_134364494.1">
    <property type="nucleotide sequence ID" value="NZ_SOGJ01000034.1"/>
</dbReference>
<keyword evidence="1" id="KW-0472">Membrane</keyword>
<feature type="domain" description="NERD" evidence="2">
    <location>
        <begin position="52"/>
        <end position="163"/>
    </location>
</feature>
<comment type="caution">
    <text evidence="3">The sequence shown here is derived from an EMBL/GenBank/DDBJ whole genome shotgun (WGS) entry which is preliminary data.</text>
</comment>
<dbReference type="EMBL" id="SOGJ01000034">
    <property type="protein sequence ID" value="TFC95321.1"/>
    <property type="molecule type" value="Genomic_DNA"/>
</dbReference>
<keyword evidence="4" id="KW-1185">Reference proteome</keyword>
<dbReference type="PROSITE" id="PS50965">
    <property type="entry name" value="NERD"/>
    <property type="match status" value="1"/>
</dbReference>
<dbReference type="Proteomes" id="UP000298355">
    <property type="component" value="Unassembled WGS sequence"/>
</dbReference>
<name>A0ABY2IY91_9MICO</name>
<accession>A0ABY2IY91</accession>
<evidence type="ECO:0000313" key="3">
    <source>
        <dbReference type="EMBL" id="TFC95321.1"/>
    </source>
</evidence>
<gene>
    <name evidence="3" type="ORF">E3O65_14800</name>
</gene>
<organism evidence="3 4">
    <name type="scientific">Cryobacterium breve</name>
    <dbReference type="NCBI Taxonomy" id="1259258"/>
    <lineage>
        <taxon>Bacteria</taxon>
        <taxon>Bacillati</taxon>
        <taxon>Actinomycetota</taxon>
        <taxon>Actinomycetes</taxon>
        <taxon>Micrococcales</taxon>
        <taxon>Microbacteriaceae</taxon>
        <taxon>Cryobacterium</taxon>
    </lineage>
</organism>
<keyword evidence="1" id="KW-1133">Transmembrane helix</keyword>
<proteinExistence type="predicted"/>